<keyword evidence="7" id="KW-1185">Reference proteome</keyword>
<dbReference type="EMBL" id="UHIO01000001">
    <property type="protein sequence ID" value="SUP43748.1"/>
    <property type="molecule type" value="Genomic_DNA"/>
</dbReference>
<dbReference type="GO" id="GO:0003677">
    <property type="term" value="F:DNA binding"/>
    <property type="evidence" value="ECO:0007669"/>
    <property type="project" value="UniProtKB-KW"/>
</dbReference>
<dbReference type="PROSITE" id="PS51063">
    <property type="entry name" value="HTH_CRP_2"/>
    <property type="match status" value="1"/>
</dbReference>
<evidence type="ECO:0000259" key="5">
    <source>
        <dbReference type="PROSITE" id="PS51063"/>
    </source>
</evidence>
<dbReference type="CDD" id="cd00038">
    <property type="entry name" value="CAP_ED"/>
    <property type="match status" value="1"/>
</dbReference>
<gene>
    <name evidence="6" type="ORF">NCTC12020_01318</name>
</gene>
<dbReference type="SUPFAM" id="SSF51206">
    <property type="entry name" value="cAMP-binding domain-like"/>
    <property type="match status" value="1"/>
</dbReference>
<keyword evidence="1" id="KW-0805">Transcription regulation</keyword>
<dbReference type="AlphaFoldDB" id="A0A380NL32"/>
<dbReference type="InterPro" id="IPR036390">
    <property type="entry name" value="WH_DNA-bd_sf"/>
</dbReference>
<name>A0A380NL32_9FIRM</name>
<dbReference type="OrthoDB" id="3176638at2"/>
<feature type="domain" description="Cyclic nucleotide-binding" evidence="4">
    <location>
        <begin position="13"/>
        <end position="85"/>
    </location>
</feature>
<dbReference type="PROSITE" id="PS50042">
    <property type="entry name" value="CNMP_BINDING_3"/>
    <property type="match status" value="1"/>
</dbReference>
<evidence type="ECO:0000256" key="3">
    <source>
        <dbReference type="ARBA" id="ARBA00023163"/>
    </source>
</evidence>
<proteinExistence type="predicted"/>
<evidence type="ECO:0000256" key="2">
    <source>
        <dbReference type="ARBA" id="ARBA00023125"/>
    </source>
</evidence>
<keyword evidence="3" id="KW-0804">Transcription</keyword>
<evidence type="ECO:0000256" key="1">
    <source>
        <dbReference type="ARBA" id="ARBA00023015"/>
    </source>
</evidence>
<dbReference type="GO" id="GO:0006355">
    <property type="term" value="P:regulation of DNA-templated transcription"/>
    <property type="evidence" value="ECO:0007669"/>
    <property type="project" value="InterPro"/>
</dbReference>
<dbReference type="Proteomes" id="UP000255367">
    <property type="component" value="Unassembled WGS sequence"/>
</dbReference>
<dbReference type="Pfam" id="PF13545">
    <property type="entry name" value="HTH_Crp_2"/>
    <property type="match status" value="1"/>
</dbReference>
<dbReference type="RefSeq" id="WP_115310470.1">
    <property type="nucleotide sequence ID" value="NZ_UHIO01000001.1"/>
</dbReference>
<protein>
    <submittedName>
        <fullName evidence="6">Fumarate/nitrate reduction transcriptional regulator</fullName>
    </submittedName>
</protein>
<dbReference type="Pfam" id="PF00027">
    <property type="entry name" value="cNMP_binding"/>
    <property type="match status" value="1"/>
</dbReference>
<dbReference type="SUPFAM" id="SSF46785">
    <property type="entry name" value="Winged helix' DNA-binding domain"/>
    <property type="match status" value="1"/>
</dbReference>
<evidence type="ECO:0000259" key="4">
    <source>
        <dbReference type="PROSITE" id="PS50042"/>
    </source>
</evidence>
<dbReference type="Gene3D" id="2.60.120.10">
    <property type="entry name" value="Jelly Rolls"/>
    <property type="match status" value="1"/>
</dbReference>
<organism evidence="6 7">
    <name type="scientific">Veillonella criceti</name>
    <dbReference type="NCBI Taxonomy" id="103891"/>
    <lineage>
        <taxon>Bacteria</taxon>
        <taxon>Bacillati</taxon>
        <taxon>Bacillota</taxon>
        <taxon>Negativicutes</taxon>
        <taxon>Veillonellales</taxon>
        <taxon>Veillonellaceae</taxon>
        <taxon>Veillonella</taxon>
    </lineage>
</organism>
<evidence type="ECO:0000313" key="7">
    <source>
        <dbReference type="Proteomes" id="UP000255367"/>
    </source>
</evidence>
<accession>A0A380NL32</accession>
<sequence length="226" mass="25826">MKYTFEMVKELRAFHGLQETEFNDVIKSIGAYSKHFKKGGYITLAEEEIRCVSVIIKGTVHMMSEDIWGNRSILVFMNRGDLFGESFACSSNQVSLVNFYAASDVTALYIPFDKLLAFASKDVGPYRQLVQNIMTLVADKNVRILQKLEIVSKRNLRDKLMAYFSYMAKAWGRMEFDVPLGRVALSEYLCVDRSALTRELSRMQADGLIEFEKNHFKILVPADSLT</sequence>
<evidence type="ECO:0000313" key="6">
    <source>
        <dbReference type="EMBL" id="SUP43748.1"/>
    </source>
</evidence>
<dbReference type="InterPro" id="IPR000595">
    <property type="entry name" value="cNMP-bd_dom"/>
</dbReference>
<dbReference type="InterPro" id="IPR012318">
    <property type="entry name" value="HTH_CRP"/>
</dbReference>
<dbReference type="InterPro" id="IPR014710">
    <property type="entry name" value="RmlC-like_jellyroll"/>
</dbReference>
<reference evidence="6 7" key="1">
    <citation type="submission" date="2018-06" db="EMBL/GenBank/DDBJ databases">
        <authorList>
            <consortium name="Pathogen Informatics"/>
            <person name="Doyle S."/>
        </authorList>
    </citation>
    <scope>NUCLEOTIDE SEQUENCE [LARGE SCALE GENOMIC DNA]</scope>
    <source>
        <strain evidence="6 7">NCTC12020</strain>
    </source>
</reference>
<feature type="domain" description="HTH crp-type" evidence="5">
    <location>
        <begin position="154"/>
        <end position="222"/>
    </location>
</feature>
<dbReference type="InterPro" id="IPR018490">
    <property type="entry name" value="cNMP-bd_dom_sf"/>
</dbReference>
<keyword evidence="2" id="KW-0238">DNA-binding</keyword>